<dbReference type="AlphaFoldDB" id="A0A4V6PU93"/>
<protein>
    <submittedName>
        <fullName evidence="2">Uncharacterized protein</fullName>
    </submittedName>
</protein>
<dbReference type="EMBL" id="SNXE01000001">
    <property type="protein sequence ID" value="TDP13167.1"/>
    <property type="molecule type" value="Genomic_DNA"/>
</dbReference>
<sequence>MRALPPAPAEDEHAGAPINSAEAAVLTVTSAGAIPGQPHSDGRVASRSSASRTHATASSGAVRHISI</sequence>
<accession>A0A4V6PU93</accession>
<evidence type="ECO:0000256" key="1">
    <source>
        <dbReference type="SAM" id="MobiDB-lite"/>
    </source>
</evidence>
<feature type="compositionally biased region" description="Low complexity" evidence="1">
    <location>
        <begin position="45"/>
        <end position="59"/>
    </location>
</feature>
<keyword evidence="3" id="KW-1185">Reference proteome</keyword>
<organism evidence="2 3">
    <name type="scientific">Roseateles asaccharophilus</name>
    <dbReference type="NCBI Taxonomy" id="582607"/>
    <lineage>
        <taxon>Bacteria</taxon>
        <taxon>Pseudomonadati</taxon>
        <taxon>Pseudomonadota</taxon>
        <taxon>Betaproteobacteria</taxon>
        <taxon>Burkholderiales</taxon>
        <taxon>Sphaerotilaceae</taxon>
        <taxon>Roseateles</taxon>
    </lineage>
</organism>
<comment type="caution">
    <text evidence="2">The sequence shown here is derived from an EMBL/GenBank/DDBJ whole genome shotgun (WGS) entry which is preliminary data.</text>
</comment>
<gene>
    <name evidence="2" type="ORF">DFR39_101641</name>
</gene>
<name>A0A4V6PU93_9BURK</name>
<proteinExistence type="predicted"/>
<reference evidence="2 3" key="1">
    <citation type="submission" date="2019-03" db="EMBL/GenBank/DDBJ databases">
        <title>Genomic Encyclopedia of Type Strains, Phase IV (KMG-IV): sequencing the most valuable type-strain genomes for metagenomic binning, comparative biology and taxonomic classification.</title>
        <authorList>
            <person name="Goeker M."/>
        </authorList>
    </citation>
    <scope>NUCLEOTIDE SEQUENCE [LARGE SCALE GENOMIC DNA]</scope>
    <source>
        <strain evidence="2 3">DSM 25082</strain>
    </source>
</reference>
<feature type="region of interest" description="Disordered" evidence="1">
    <location>
        <begin position="32"/>
        <end position="67"/>
    </location>
</feature>
<dbReference type="Proteomes" id="UP000295357">
    <property type="component" value="Unassembled WGS sequence"/>
</dbReference>
<evidence type="ECO:0000313" key="2">
    <source>
        <dbReference type="EMBL" id="TDP13167.1"/>
    </source>
</evidence>
<evidence type="ECO:0000313" key="3">
    <source>
        <dbReference type="Proteomes" id="UP000295357"/>
    </source>
</evidence>